<gene>
    <name evidence="10" type="ORF">C5689_01425</name>
</gene>
<dbReference type="PROSITE" id="PS51677">
    <property type="entry name" value="NODB"/>
    <property type="match status" value="1"/>
</dbReference>
<evidence type="ECO:0000313" key="10">
    <source>
        <dbReference type="EMBL" id="PWB95786.1"/>
    </source>
</evidence>
<evidence type="ECO:0000256" key="8">
    <source>
        <dbReference type="SAM" id="SignalP"/>
    </source>
</evidence>
<keyword evidence="5" id="KW-0378">Hydrolase</keyword>
<dbReference type="AlphaFoldDB" id="A0A2U1SW07"/>
<dbReference type="GO" id="GO:0016810">
    <property type="term" value="F:hydrolase activity, acting on carbon-nitrogen (but not peptide) bonds"/>
    <property type="evidence" value="ECO:0007669"/>
    <property type="project" value="InterPro"/>
</dbReference>
<dbReference type="InterPro" id="IPR050248">
    <property type="entry name" value="Polysacc_deacetylase_ArnD"/>
</dbReference>
<evidence type="ECO:0000256" key="1">
    <source>
        <dbReference type="ARBA" id="ARBA00003236"/>
    </source>
</evidence>
<dbReference type="EMBL" id="PUIV01000001">
    <property type="protein sequence ID" value="PWB95786.1"/>
    <property type="molecule type" value="Genomic_DNA"/>
</dbReference>
<evidence type="ECO:0000256" key="4">
    <source>
        <dbReference type="ARBA" id="ARBA00022723"/>
    </source>
</evidence>
<evidence type="ECO:0000256" key="2">
    <source>
        <dbReference type="ARBA" id="ARBA00010973"/>
    </source>
</evidence>
<feature type="signal peptide" evidence="8">
    <location>
        <begin position="1"/>
        <end position="23"/>
    </location>
</feature>
<comment type="function">
    <text evidence="1">Is involved in generating a small heat-stable compound (Nod), an acylated oligomer of N-acetylglucosamine, that stimulates mitosis in various plant protoplasts.</text>
</comment>
<dbReference type="OrthoDB" id="276604at2"/>
<keyword evidence="4" id="KW-0479">Metal-binding</keyword>
<dbReference type="GO" id="GO:0046872">
    <property type="term" value="F:metal ion binding"/>
    <property type="evidence" value="ECO:0007669"/>
    <property type="project" value="UniProtKB-KW"/>
</dbReference>
<comment type="similarity">
    <text evidence="2">Belongs to the polysaccharide deacetylase family.</text>
</comment>
<dbReference type="Gene3D" id="3.20.20.370">
    <property type="entry name" value="Glycoside hydrolase/deacetylase"/>
    <property type="match status" value="1"/>
</dbReference>
<dbReference type="RefSeq" id="WP_108915462.1">
    <property type="nucleotide sequence ID" value="NZ_BGJY01000001.1"/>
</dbReference>
<feature type="compositionally biased region" description="Basic and acidic residues" evidence="7">
    <location>
        <begin position="283"/>
        <end position="297"/>
    </location>
</feature>
<accession>A0A2U1SW07</accession>
<evidence type="ECO:0000256" key="6">
    <source>
        <dbReference type="ARBA" id="ARBA00032976"/>
    </source>
</evidence>
<feature type="region of interest" description="Disordered" evidence="7">
    <location>
        <begin position="277"/>
        <end position="297"/>
    </location>
</feature>
<dbReference type="SUPFAM" id="SSF88713">
    <property type="entry name" value="Glycoside hydrolase/deacetylase"/>
    <property type="match status" value="1"/>
</dbReference>
<reference evidence="10 11" key="1">
    <citation type="journal article" date="2018" name="Appl. Microbiol. Biotechnol.">
        <title>Co-cultivation of the strictly anaerobic methanogen Methanosarcina barkeri with aerobic methanotrophs in an oxygen-limited membrane bioreactor.</title>
        <authorList>
            <person name="In 't Zandt M.H."/>
            <person name="van den Bosch T.J.M."/>
            <person name="Rijkers R."/>
            <person name="van Kessel M.A.H.J."/>
            <person name="Jetten M.S.M."/>
            <person name="Welte C.U."/>
        </authorList>
    </citation>
    <scope>NUCLEOTIDE SEQUENCE [LARGE SCALE GENOMIC DNA]</scope>
    <source>
        <strain evidence="10 11">DSM 17706</strain>
    </source>
</reference>
<dbReference type="Pfam" id="PF01522">
    <property type="entry name" value="Polysacc_deac_1"/>
    <property type="match status" value="1"/>
</dbReference>
<comment type="caution">
    <text evidence="10">The sequence shown here is derived from an EMBL/GenBank/DDBJ whole genome shotgun (WGS) entry which is preliminary data.</text>
</comment>
<dbReference type="GO" id="GO:0005975">
    <property type="term" value="P:carbohydrate metabolic process"/>
    <property type="evidence" value="ECO:0007669"/>
    <property type="project" value="InterPro"/>
</dbReference>
<keyword evidence="11" id="KW-1185">Reference proteome</keyword>
<name>A0A2U1SW07_METSR</name>
<organism evidence="10 11">
    <name type="scientific">Methylosinus sporium</name>
    <dbReference type="NCBI Taxonomy" id="428"/>
    <lineage>
        <taxon>Bacteria</taxon>
        <taxon>Pseudomonadati</taxon>
        <taxon>Pseudomonadota</taxon>
        <taxon>Alphaproteobacteria</taxon>
        <taxon>Hyphomicrobiales</taxon>
        <taxon>Methylocystaceae</taxon>
        <taxon>Methylosinus</taxon>
    </lineage>
</organism>
<sequence length="297" mass="31993">MHVLSALFRLTAALIAIIPAARAADCGPQALGVSRVIEIDGGERLALGLQTYPRTLALADREVVLTFDDGPAHGATERVLDALKAECARATFFLVGAHAAEAPALVRRIVAEGHNAGHHSYSHPARTLRLMSEGAAQADIEKGFRAVDAAAGFPPVDSPHFPFFRFPGFADTPELVRWLEDRDVAVFGADLWASDWQEMTPRAELELVMSRLEAAGKGIVLFHDPRPSTAAMMPDFLRELKARGFRLVHIVPGDGPTPIVHAKPGWTSATEAIIAKTLGPKGLRSEPQEEGRGVKAR</sequence>
<evidence type="ECO:0000256" key="7">
    <source>
        <dbReference type="SAM" id="MobiDB-lite"/>
    </source>
</evidence>
<dbReference type="CDD" id="cd10917">
    <property type="entry name" value="CE4_NodB_like_6s_7s"/>
    <property type="match status" value="1"/>
</dbReference>
<dbReference type="PANTHER" id="PTHR10587:SF133">
    <property type="entry name" value="CHITIN DEACETYLASE 1-RELATED"/>
    <property type="match status" value="1"/>
</dbReference>
<evidence type="ECO:0000256" key="5">
    <source>
        <dbReference type="ARBA" id="ARBA00022801"/>
    </source>
</evidence>
<protein>
    <recommendedName>
        <fullName evidence="3">Chitooligosaccharide deacetylase</fullName>
    </recommendedName>
    <alternativeName>
        <fullName evidence="6">Nodulation protein B</fullName>
    </alternativeName>
</protein>
<keyword evidence="8" id="KW-0732">Signal</keyword>
<dbReference type="PANTHER" id="PTHR10587">
    <property type="entry name" value="GLYCOSYL TRANSFERASE-RELATED"/>
    <property type="match status" value="1"/>
</dbReference>
<evidence type="ECO:0000256" key="3">
    <source>
        <dbReference type="ARBA" id="ARBA00020071"/>
    </source>
</evidence>
<dbReference type="InterPro" id="IPR011330">
    <property type="entry name" value="Glyco_hydro/deAcase_b/a-brl"/>
</dbReference>
<dbReference type="GO" id="GO:0016020">
    <property type="term" value="C:membrane"/>
    <property type="evidence" value="ECO:0007669"/>
    <property type="project" value="TreeGrafter"/>
</dbReference>
<dbReference type="InterPro" id="IPR002509">
    <property type="entry name" value="NODB_dom"/>
</dbReference>
<feature type="chain" id="PRO_5015403290" description="Chitooligosaccharide deacetylase" evidence="8">
    <location>
        <begin position="24"/>
        <end position="297"/>
    </location>
</feature>
<feature type="domain" description="NodB homology" evidence="9">
    <location>
        <begin position="61"/>
        <end position="248"/>
    </location>
</feature>
<evidence type="ECO:0000313" key="11">
    <source>
        <dbReference type="Proteomes" id="UP000245137"/>
    </source>
</evidence>
<evidence type="ECO:0000259" key="9">
    <source>
        <dbReference type="PROSITE" id="PS51677"/>
    </source>
</evidence>
<proteinExistence type="inferred from homology"/>
<dbReference type="Proteomes" id="UP000245137">
    <property type="component" value="Unassembled WGS sequence"/>
</dbReference>